<dbReference type="InterPro" id="IPR036249">
    <property type="entry name" value="Thioredoxin-like_sf"/>
</dbReference>
<keyword evidence="3" id="KW-1185">Reference proteome</keyword>
<dbReference type="KEGG" id="cga:Celgi_2778"/>
<dbReference type="Gene3D" id="3.40.30.10">
    <property type="entry name" value="Glutaredoxin"/>
    <property type="match status" value="1"/>
</dbReference>
<protein>
    <submittedName>
        <fullName evidence="2">Alkyl hydroperoxide reductase/ Thiol specific antioxidant/ Mal allergen</fullName>
    </submittedName>
</protein>
<accession>F8A4M8</accession>
<dbReference type="InterPro" id="IPR013766">
    <property type="entry name" value="Thioredoxin_domain"/>
</dbReference>
<evidence type="ECO:0000313" key="2">
    <source>
        <dbReference type="EMBL" id="AEI13276.1"/>
    </source>
</evidence>
<name>F8A4M8_CELGA</name>
<feature type="domain" description="Thioredoxin" evidence="1">
    <location>
        <begin position="8"/>
        <end position="157"/>
    </location>
</feature>
<dbReference type="EMBL" id="CP002665">
    <property type="protein sequence ID" value="AEI13276.1"/>
    <property type="molecule type" value="Genomic_DNA"/>
</dbReference>
<proteinExistence type="predicted"/>
<sequence>MSDDATAAAPGAPMPDLALVSTHGEQTTLHAELAGRPAVLYFHRSSTCPVCAAHARALQAMRADGRLGERALLLVVPGGADEAAHVARRHRLLDERVVWASGTGHAEAGFGRFLALQHSGVLLVSRAGTVEYRRSAAVPVQSFEERELREALAAHAGGR</sequence>
<dbReference type="Pfam" id="PF00578">
    <property type="entry name" value="AhpC-TSA"/>
    <property type="match status" value="1"/>
</dbReference>
<dbReference type="AlphaFoldDB" id="F8A4M8"/>
<evidence type="ECO:0000259" key="1">
    <source>
        <dbReference type="PROSITE" id="PS51352"/>
    </source>
</evidence>
<dbReference type="GO" id="GO:0016491">
    <property type="term" value="F:oxidoreductase activity"/>
    <property type="evidence" value="ECO:0007669"/>
    <property type="project" value="InterPro"/>
</dbReference>
<dbReference type="InterPro" id="IPR000866">
    <property type="entry name" value="AhpC/TSA"/>
</dbReference>
<evidence type="ECO:0000313" key="3">
    <source>
        <dbReference type="Proteomes" id="UP000000485"/>
    </source>
</evidence>
<organism evidence="2 3">
    <name type="scientific">Cellulomonas gilvus (strain ATCC 13127 / NRRL B-14078)</name>
    <name type="common">Cellvibrio gilvus</name>
    <dbReference type="NCBI Taxonomy" id="593907"/>
    <lineage>
        <taxon>Bacteria</taxon>
        <taxon>Bacillati</taxon>
        <taxon>Actinomycetota</taxon>
        <taxon>Actinomycetes</taxon>
        <taxon>Micrococcales</taxon>
        <taxon>Cellulomonadaceae</taxon>
        <taxon>Cellulomonas</taxon>
    </lineage>
</organism>
<dbReference type="PROSITE" id="PS51352">
    <property type="entry name" value="THIOREDOXIN_2"/>
    <property type="match status" value="1"/>
</dbReference>
<dbReference type="SUPFAM" id="SSF52833">
    <property type="entry name" value="Thioredoxin-like"/>
    <property type="match status" value="1"/>
</dbReference>
<dbReference type="GO" id="GO:0016209">
    <property type="term" value="F:antioxidant activity"/>
    <property type="evidence" value="ECO:0007669"/>
    <property type="project" value="InterPro"/>
</dbReference>
<dbReference type="Proteomes" id="UP000000485">
    <property type="component" value="Chromosome"/>
</dbReference>
<reference evidence="3" key="1">
    <citation type="submission" date="2011-04" db="EMBL/GenBank/DDBJ databases">
        <title>Complete sequence of Cellvibrio gilvus ATCC 13127.</title>
        <authorList>
            <person name="Lucas S."/>
            <person name="Han J."/>
            <person name="Lapidus A."/>
            <person name="Cheng J.-F."/>
            <person name="Goodwin L."/>
            <person name="Pitluck S."/>
            <person name="Peters L."/>
            <person name="Munk A."/>
            <person name="Detter J.C."/>
            <person name="Han C."/>
            <person name="Tapia R."/>
            <person name="Land M."/>
            <person name="Hauser L."/>
            <person name="Kyrpides N."/>
            <person name="Ivanova N."/>
            <person name="Ovchinnikova G."/>
            <person name="Pagani I."/>
            <person name="Mead D."/>
            <person name="Brumm P."/>
            <person name="Woyke T."/>
        </authorList>
    </citation>
    <scope>NUCLEOTIDE SEQUENCE [LARGE SCALE GENOMIC DNA]</scope>
    <source>
        <strain evidence="3">ATCC 13127 / NRRL B-14078</strain>
    </source>
</reference>
<dbReference type="STRING" id="593907.Celgi_2778"/>
<dbReference type="HOGENOM" id="CLU_1718525_0_0_11"/>
<gene>
    <name evidence="2" type="ordered locus">Celgi_2778</name>
</gene>
<dbReference type="eggNOG" id="COG1225">
    <property type="taxonomic scope" value="Bacteria"/>
</dbReference>